<comment type="caution">
    <text evidence="14">The sequence shown here is derived from an EMBL/GenBank/DDBJ whole genome shotgun (WGS) entry which is preliminary data.</text>
</comment>
<dbReference type="InterPro" id="IPR003476">
    <property type="entry name" value="Glyco_hydro_42"/>
</dbReference>
<proteinExistence type="inferred from homology"/>
<dbReference type="CAZy" id="GH42">
    <property type="family name" value="Glycoside Hydrolase Family 42"/>
</dbReference>
<feature type="domain" description="Beta-galactosidase C-terminal" evidence="13">
    <location>
        <begin position="625"/>
        <end position="674"/>
    </location>
</feature>
<sequence>MLTERNQEMKQLLYGVAYYFEYLPADRIDKDIAMMQEAGINVVRIGESTWSTYEPQDGHFDFSKLTYVLDKMRAAGMKVIVGTPTYAFPTWLAKKYPEVLVENNGQRKPYGARQIMDIISPIYRYYAERIIRHMLAITSKYDNVIGYQIDNETKHYGTSSENVQRGFVEYIKDLYDGDLDRFNHDFGLDYWSNRINAWEDFPSVNGTINGSLAGEFAKYQRQLVTNYLVWQARIVNEYKHEDQFITHNFDFEWRGYSYGIQPDVNHFTAAQCLDVVGIDVYHPSQRQLTGAELSFAGDEARGIKMQNYLVLETQAQAFKTWTPYPGQLYQLAFSHVASGANMVEYWHWHSIHNSFETYWKGLLSHDFAPNPVYDEAKRVGRDFQRLSPKLVNLKINSRVAFVVDNESLTATSSDWMEFGIGKDKYNDVFRRLYDAFYRQNIRTDILNPATIDLDRYDLVVVPMLYVANDQFLKKLNNYVRQGGHVLYTFKDGVTDEHVKVRTCQQPGIISEAVGAHYEMFVDPNGERLEDRSEIFQDVDPAIEEWAELLVPDGAKVLAGYDNHWKEYAAITENRYGQGMTWYLGCWGNQAIIEKLVEHVCQRVGIQPNFGARFPIIVKSGTNQADQQVDFIFNYSDVQQSVTVPVAGTELLQDRRVTVGEQVSLAPWAVKIIEERQ</sequence>
<evidence type="ECO:0000259" key="13">
    <source>
        <dbReference type="Pfam" id="PF08533"/>
    </source>
</evidence>
<evidence type="ECO:0000256" key="6">
    <source>
        <dbReference type="ARBA" id="ARBA00022833"/>
    </source>
</evidence>
<dbReference type="GO" id="GO:0046872">
    <property type="term" value="F:metal ion binding"/>
    <property type="evidence" value="ECO:0007669"/>
    <property type="project" value="UniProtKB-KW"/>
</dbReference>
<dbReference type="GO" id="GO:0006012">
    <property type="term" value="P:galactose metabolic process"/>
    <property type="evidence" value="ECO:0007669"/>
    <property type="project" value="InterPro"/>
</dbReference>
<dbReference type="EMBL" id="ACLL01000058">
    <property type="protein sequence ID" value="EEW52847.1"/>
    <property type="molecule type" value="Genomic_DNA"/>
</dbReference>
<dbReference type="Gene3D" id="3.20.20.80">
    <property type="entry name" value="Glycosidases"/>
    <property type="match status" value="1"/>
</dbReference>
<dbReference type="Pfam" id="PF02449">
    <property type="entry name" value="Glyco_hydro_42"/>
    <property type="match status" value="1"/>
</dbReference>
<evidence type="ECO:0000256" key="7">
    <source>
        <dbReference type="ARBA" id="ARBA00023295"/>
    </source>
</evidence>
<protein>
    <recommendedName>
        <fullName evidence="3 8">Beta-galactosidase</fullName>
        <shortName evidence="8">Beta-gal</shortName>
        <ecNumber evidence="3 8">3.2.1.23</ecNumber>
    </recommendedName>
</protein>
<keyword evidence="4" id="KW-0479">Metal-binding</keyword>
<keyword evidence="6" id="KW-0862">Zinc</keyword>
<gene>
    <name evidence="14" type="ORF">HMPREF0494_2016</name>
</gene>
<name>C8P9M2_9LACO</name>
<evidence type="ECO:0000256" key="3">
    <source>
        <dbReference type="ARBA" id="ARBA00012756"/>
    </source>
</evidence>
<dbReference type="SUPFAM" id="SSF52317">
    <property type="entry name" value="Class I glutamine amidotransferase-like"/>
    <property type="match status" value="1"/>
</dbReference>
<evidence type="ECO:0000256" key="9">
    <source>
        <dbReference type="PIRSR" id="PIRSR001084-1"/>
    </source>
</evidence>
<dbReference type="SUPFAM" id="SSF51445">
    <property type="entry name" value="(Trans)glycosidases"/>
    <property type="match status" value="1"/>
</dbReference>
<dbReference type="Pfam" id="PF08532">
    <property type="entry name" value="Glyco_hydro_42M"/>
    <property type="match status" value="1"/>
</dbReference>
<evidence type="ECO:0000256" key="4">
    <source>
        <dbReference type="ARBA" id="ARBA00022723"/>
    </source>
</evidence>
<dbReference type="GO" id="GO:0004565">
    <property type="term" value="F:beta-galactosidase activity"/>
    <property type="evidence" value="ECO:0007669"/>
    <property type="project" value="UniProtKB-EC"/>
</dbReference>
<feature type="binding site" evidence="10">
    <location>
        <position position="151"/>
    </location>
    <ligand>
        <name>substrate</name>
    </ligand>
</feature>
<comment type="catalytic activity">
    <reaction evidence="1 8">
        <text>Hydrolysis of terminal non-reducing beta-D-galactose residues in beta-D-galactosides.</text>
        <dbReference type="EC" id="3.2.1.23"/>
    </reaction>
</comment>
<dbReference type="HOGENOM" id="CLU_012430_2_0_9"/>
<keyword evidence="5 8" id="KW-0378">Hydrolase</keyword>
<evidence type="ECO:0000313" key="14">
    <source>
        <dbReference type="EMBL" id="EEW52847.1"/>
    </source>
</evidence>
<dbReference type="EC" id="3.2.1.23" evidence="3 8"/>
<accession>C8P9M2</accession>
<dbReference type="STRING" id="525309.HMPREF0494_2016"/>
<dbReference type="InterPro" id="IPR013529">
    <property type="entry name" value="Glyco_hydro_42_N"/>
</dbReference>
<feature type="active site" description="Proton donor" evidence="9">
    <location>
        <position position="152"/>
    </location>
</feature>
<dbReference type="AlphaFoldDB" id="C8P9M2"/>
<dbReference type="InterPro" id="IPR013738">
    <property type="entry name" value="Beta_galactosidase_Trimer"/>
</dbReference>
<dbReference type="Pfam" id="PF08533">
    <property type="entry name" value="Glyco_hydro_42C"/>
    <property type="match status" value="1"/>
</dbReference>
<feature type="domain" description="Glycoside hydrolase family 42 N-terminal" evidence="11">
    <location>
        <begin position="18"/>
        <end position="385"/>
    </location>
</feature>
<evidence type="ECO:0000256" key="2">
    <source>
        <dbReference type="ARBA" id="ARBA00005940"/>
    </source>
</evidence>
<dbReference type="Gene3D" id="3.40.50.880">
    <property type="match status" value="1"/>
</dbReference>
<dbReference type="InterPro" id="IPR013739">
    <property type="entry name" value="Beta_galactosidase_C"/>
</dbReference>
<feature type="domain" description="Beta-galactosidase trimerisation" evidence="12">
    <location>
        <begin position="398"/>
        <end position="605"/>
    </location>
</feature>
<dbReference type="InterPro" id="IPR017853">
    <property type="entry name" value="GH"/>
</dbReference>
<evidence type="ECO:0000259" key="12">
    <source>
        <dbReference type="Pfam" id="PF08532"/>
    </source>
</evidence>
<feature type="active site" description="Nucleophile" evidence="9">
    <location>
        <position position="312"/>
    </location>
</feature>
<dbReference type="CDD" id="cd03143">
    <property type="entry name" value="A4_beta-galactosidase_middle_domain"/>
    <property type="match status" value="1"/>
</dbReference>
<evidence type="ECO:0000256" key="1">
    <source>
        <dbReference type="ARBA" id="ARBA00001412"/>
    </source>
</evidence>
<feature type="binding site" evidence="10">
    <location>
        <position position="321"/>
    </location>
    <ligand>
        <name>substrate</name>
    </ligand>
</feature>
<evidence type="ECO:0000256" key="10">
    <source>
        <dbReference type="PIRSR" id="PIRSR001084-2"/>
    </source>
</evidence>
<dbReference type="PIRSF" id="PIRSF001084">
    <property type="entry name" value="B-galactosidase"/>
    <property type="match status" value="1"/>
</dbReference>
<reference evidence="14 15" key="1">
    <citation type="submission" date="2009-09" db="EMBL/GenBank/DDBJ databases">
        <authorList>
            <person name="Qin X."/>
            <person name="Bachman B."/>
            <person name="Battles P."/>
            <person name="Bell A."/>
            <person name="Bess C."/>
            <person name="Bickham C."/>
            <person name="Chaboub L."/>
            <person name="Chen D."/>
            <person name="Coyle M."/>
            <person name="Deiros D.R."/>
            <person name="Dinh H."/>
            <person name="Forbes L."/>
            <person name="Fowler G."/>
            <person name="Francisco L."/>
            <person name="Fu Q."/>
            <person name="Gubbala S."/>
            <person name="Hale W."/>
            <person name="Han Y."/>
            <person name="Hemphill L."/>
            <person name="Highlander S.K."/>
            <person name="Hirani K."/>
            <person name="Hogues M."/>
            <person name="Jackson L."/>
            <person name="Jakkamsetti A."/>
            <person name="Javaid M."/>
            <person name="Jiang H."/>
            <person name="Korchina V."/>
            <person name="Kovar C."/>
            <person name="Lara F."/>
            <person name="Lee S."/>
            <person name="Mata R."/>
            <person name="Mathew T."/>
            <person name="Moen C."/>
            <person name="Morales K."/>
            <person name="Munidasa M."/>
            <person name="Nazareth L."/>
            <person name="Ngo R."/>
            <person name="Nguyen L."/>
            <person name="Okwuonu G."/>
            <person name="Ongeri F."/>
            <person name="Patil S."/>
            <person name="Petrosino J."/>
            <person name="Pham C."/>
            <person name="Pham P."/>
            <person name="Pu L.-L."/>
            <person name="Puazo M."/>
            <person name="Raj R."/>
            <person name="Reid J."/>
            <person name="Rouhana J."/>
            <person name="Saada N."/>
            <person name="Shang Y."/>
            <person name="Simmons D."/>
            <person name="Thornton R."/>
            <person name="Warren J."/>
            <person name="Weissenberger G."/>
            <person name="Zhang J."/>
            <person name="Zhang L."/>
            <person name="Zhou C."/>
            <person name="Zhu D."/>
            <person name="Muzny D."/>
            <person name="Worley K."/>
            <person name="Gibbs R."/>
        </authorList>
    </citation>
    <scope>NUCLEOTIDE SEQUENCE [LARGE SCALE GENOMIC DNA]</scope>
    <source>
        <strain evidence="14 15">DSM 16041</strain>
    </source>
</reference>
<feature type="binding site" evidence="10">
    <location>
        <position position="113"/>
    </location>
    <ligand>
        <name>substrate</name>
    </ligand>
</feature>
<evidence type="ECO:0000313" key="15">
    <source>
        <dbReference type="Proteomes" id="UP000003675"/>
    </source>
</evidence>
<dbReference type="InterPro" id="IPR029062">
    <property type="entry name" value="Class_I_gatase-like"/>
</dbReference>
<dbReference type="GO" id="GO:0009341">
    <property type="term" value="C:beta-galactosidase complex"/>
    <property type="evidence" value="ECO:0007669"/>
    <property type="project" value="InterPro"/>
</dbReference>
<comment type="similarity">
    <text evidence="2 8">Belongs to the glycosyl hydrolase 42 family.</text>
</comment>
<evidence type="ECO:0000259" key="11">
    <source>
        <dbReference type="Pfam" id="PF02449"/>
    </source>
</evidence>
<dbReference type="Proteomes" id="UP000003675">
    <property type="component" value="Unassembled WGS sequence"/>
</dbReference>
<organism evidence="14 15">
    <name type="scientific">Limosilactobacillus antri DSM 16041</name>
    <dbReference type="NCBI Taxonomy" id="525309"/>
    <lineage>
        <taxon>Bacteria</taxon>
        <taxon>Bacillati</taxon>
        <taxon>Bacillota</taxon>
        <taxon>Bacilli</taxon>
        <taxon>Lactobacillales</taxon>
        <taxon>Lactobacillaceae</taxon>
        <taxon>Limosilactobacillus</taxon>
    </lineage>
</organism>
<evidence type="ECO:0000256" key="5">
    <source>
        <dbReference type="ARBA" id="ARBA00022801"/>
    </source>
</evidence>
<dbReference type="PANTHER" id="PTHR36447">
    <property type="entry name" value="BETA-GALACTOSIDASE GANA"/>
    <property type="match status" value="1"/>
</dbReference>
<evidence type="ECO:0000256" key="8">
    <source>
        <dbReference type="PIRNR" id="PIRNR001084"/>
    </source>
</evidence>
<dbReference type="PANTHER" id="PTHR36447:SF2">
    <property type="entry name" value="BETA-GALACTOSIDASE YESZ"/>
    <property type="match status" value="1"/>
</dbReference>
<dbReference type="eggNOG" id="COG1874">
    <property type="taxonomic scope" value="Bacteria"/>
</dbReference>
<keyword evidence="7 8" id="KW-0326">Glycosidase</keyword>